<accession>A0A0W0TV98</accession>
<comment type="caution">
    <text evidence="3">The sequence shown here is derived from an EMBL/GenBank/DDBJ whole genome shotgun (WGS) entry which is preliminary data.</text>
</comment>
<dbReference type="AlphaFoldDB" id="A0A0W0TV98"/>
<feature type="region of interest" description="Disordered" evidence="1">
    <location>
        <begin position="475"/>
        <end position="542"/>
    </location>
</feature>
<reference evidence="3 4" key="1">
    <citation type="submission" date="2015-11" db="EMBL/GenBank/DDBJ databases">
        <title>Genomic analysis of 38 Legionella species identifies large and diverse effector repertoires.</title>
        <authorList>
            <person name="Burstein D."/>
            <person name="Amaro F."/>
            <person name="Zusman T."/>
            <person name="Lifshitz Z."/>
            <person name="Cohen O."/>
            <person name="Gilbert J.A."/>
            <person name="Pupko T."/>
            <person name="Shuman H.A."/>
            <person name="Segal G."/>
        </authorList>
    </citation>
    <scope>NUCLEOTIDE SEQUENCE [LARGE SCALE GENOMIC DNA]</scope>
    <source>
        <strain evidence="3 4">SE-32A-C8</strain>
    </source>
</reference>
<feature type="transmembrane region" description="Helical" evidence="2">
    <location>
        <begin position="367"/>
        <end position="395"/>
    </location>
</feature>
<keyword evidence="4" id="KW-1185">Reference proteome</keyword>
<gene>
    <name evidence="3" type="ORF">Lery_0550</name>
</gene>
<proteinExistence type="predicted"/>
<dbReference type="EMBL" id="LNYA01000003">
    <property type="protein sequence ID" value="KTC99649.1"/>
    <property type="molecule type" value="Genomic_DNA"/>
</dbReference>
<protein>
    <submittedName>
        <fullName evidence="3">Uncharacterized protein</fullName>
    </submittedName>
</protein>
<feature type="transmembrane region" description="Helical" evidence="2">
    <location>
        <begin position="324"/>
        <end position="347"/>
    </location>
</feature>
<feature type="transmembrane region" description="Helical" evidence="2">
    <location>
        <begin position="415"/>
        <end position="440"/>
    </location>
</feature>
<sequence>MAGYAVLNNETMEYILTQSFADIEVVEPNPLCRERLKYCIETIKGDYKILVILTPIQQGLGSALASLRANIPEFRQQKDRFHVLAGVVGNGVTERHIVSMYMPPNGDIHFFDPKASDPQKFFSDERGFNWRRLLPALWNALSSRPQSSFTLHDGQEETRPAVHSALGTQSFFDGVSCGYHHASQLLALRELIKAGKAVTVDGLLGKLKNPVSETANKLGDSPYKALADNHFFSFMKKAWLDTYLPGLNGKARQTLHFGHYFMGWPSKKGIFRKVVYVVTLGFIVNPLINAIKLPELLANGLSESFSFLKNQLITWAPTHPATQFLRSGLLLSTLTLQGLFKGLYFAIRTVTSPITSFKEAWRIHPALGILSAVVSLAAYAALVYFAAPVIVPMIMAASPAAAPAFNALAYPLVQLFGLMGLSLTTATAAAGTLTLGAVLLQAGKLLLNKLIDGVEKSDKKAVNHSSAENQVLPKGSNVEAAFKKSPEGRKTRHTAEDDFKYLDPAWESADSKEIDLSPESSGDDFEIINPAMGNGHPGYVPS</sequence>
<keyword evidence="2" id="KW-1133">Transmembrane helix</keyword>
<dbReference type="PATRIC" id="fig|448.7.peg.570"/>
<evidence type="ECO:0000256" key="1">
    <source>
        <dbReference type="SAM" id="MobiDB-lite"/>
    </source>
</evidence>
<organism evidence="3 4">
    <name type="scientific">Legionella erythra</name>
    <dbReference type="NCBI Taxonomy" id="448"/>
    <lineage>
        <taxon>Bacteria</taxon>
        <taxon>Pseudomonadati</taxon>
        <taxon>Pseudomonadota</taxon>
        <taxon>Gammaproteobacteria</taxon>
        <taxon>Legionellales</taxon>
        <taxon>Legionellaceae</taxon>
        <taxon>Legionella</taxon>
    </lineage>
</organism>
<evidence type="ECO:0000313" key="4">
    <source>
        <dbReference type="Proteomes" id="UP000054773"/>
    </source>
</evidence>
<evidence type="ECO:0000313" key="3">
    <source>
        <dbReference type="EMBL" id="KTC99649.1"/>
    </source>
</evidence>
<keyword evidence="2" id="KW-0812">Transmembrane</keyword>
<feature type="compositionally biased region" description="Basic and acidic residues" evidence="1">
    <location>
        <begin position="481"/>
        <end position="501"/>
    </location>
</feature>
<evidence type="ECO:0000256" key="2">
    <source>
        <dbReference type="SAM" id="Phobius"/>
    </source>
</evidence>
<feature type="transmembrane region" description="Helical" evidence="2">
    <location>
        <begin position="274"/>
        <end position="291"/>
    </location>
</feature>
<name>A0A0W0TV98_LEGER</name>
<keyword evidence="2" id="KW-0472">Membrane</keyword>
<dbReference type="Proteomes" id="UP000054773">
    <property type="component" value="Unassembled WGS sequence"/>
</dbReference>